<evidence type="ECO:0000256" key="1">
    <source>
        <dbReference type="SAM" id="MobiDB-lite"/>
    </source>
</evidence>
<name>A0A8J3KGI2_9ACTN</name>
<organism evidence="2 3">
    <name type="scientific">Catellatospora citrea</name>
    <dbReference type="NCBI Taxonomy" id="53366"/>
    <lineage>
        <taxon>Bacteria</taxon>
        <taxon>Bacillati</taxon>
        <taxon>Actinomycetota</taxon>
        <taxon>Actinomycetes</taxon>
        <taxon>Micromonosporales</taxon>
        <taxon>Micromonosporaceae</taxon>
        <taxon>Catellatospora</taxon>
    </lineage>
</organism>
<proteinExistence type="predicted"/>
<protein>
    <submittedName>
        <fullName evidence="2">Uncharacterized protein</fullName>
    </submittedName>
</protein>
<gene>
    <name evidence="2" type="ORF">Cci01nite_18140</name>
</gene>
<keyword evidence="3" id="KW-1185">Reference proteome</keyword>
<dbReference type="Proteomes" id="UP000659904">
    <property type="component" value="Unassembled WGS sequence"/>
</dbReference>
<dbReference type="EMBL" id="BONH01000005">
    <property type="protein sequence ID" value="GIF96720.1"/>
    <property type="molecule type" value="Genomic_DNA"/>
</dbReference>
<accession>A0A8J3KGI2</accession>
<sequence length="128" mass="13876">MSESSLSNSTHRDGRAKRLPACFRSLFVVCLPANSDVGCGPPDSDELRKPKASPLAWWEPQRRVPDDTGHAFGQRVVAARTRRPARSAGCDRSPLSGPVRWPDSVTGDDQVNGPGRPESVGIDPNCDR</sequence>
<reference evidence="2 3" key="1">
    <citation type="submission" date="2021-01" db="EMBL/GenBank/DDBJ databases">
        <title>Whole genome shotgun sequence of Catellatospora citrea NBRC 14495.</title>
        <authorList>
            <person name="Komaki H."/>
            <person name="Tamura T."/>
        </authorList>
    </citation>
    <scope>NUCLEOTIDE SEQUENCE [LARGE SCALE GENOMIC DNA]</scope>
    <source>
        <strain evidence="2 3">NBRC 14495</strain>
    </source>
</reference>
<dbReference type="AlphaFoldDB" id="A0A8J3KGI2"/>
<feature type="region of interest" description="Disordered" evidence="1">
    <location>
        <begin position="78"/>
        <end position="128"/>
    </location>
</feature>
<evidence type="ECO:0000313" key="3">
    <source>
        <dbReference type="Proteomes" id="UP000659904"/>
    </source>
</evidence>
<evidence type="ECO:0000313" key="2">
    <source>
        <dbReference type="EMBL" id="GIF96720.1"/>
    </source>
</evidence>
<comment type="caution">
    <text evidence="2">The sequence shown here is derived from an EMBL/GenBank/DDBJ whole genome shotgun (WGS) entry which is preliminary data.</text>
</comment>